<dbReference type="SUPFAM" id="SSF89260">
    <property type="entry name" value="Collagen-binding domain"/>
    <property type="match status" value="8"/>
</dbReference>
<name>A0A510PKC0_MICAE</name>
<reference evidence="3 4" key="1">
    <citation type="journal article" date="2019" name="Appl. Environ. Microbiol.">
        <title>Co-occurrence of broad and narrow host-range viruses infecting the toxic bloom-forming cyanobacterium Microcystis aeruginosa.</title>
        <authorList>
            <person name="Morimoto D."/>
            <person name="Tominaga K."/>
            <person name="Nishimura Y."/>
            <person name="Yoshida N."/>
            <person name="Kimura S."/>
            <person name="Sako Y."/>
            <person name="Yoshida T."/>
        </authorList>
    </citation>
    <scope>NUCLEOTIDE SEQUENCE [LARGE SCALE GENOMIC DNA]</scope>
    <source>
        <strain evidence="3 4">11-30S32</strain>
    </source>
</reference>
<dbReference type="InterPro" id="IPR005077">
    <property type="entry name" value="Peptidase_C11"/>
</dbReference>
<dbReference type="InterPro" id="IPR011121">
    <property type="entry name" value="Trp-rich_dom"/>
</dbReference>
<feature type="domain" description="Peptidase C-terminal archaeal/bacterial" evidence="1">
    <location>
        <begin position="730"/>
        <end position="796"/>
    </location>
</feature>
<evidence type="ECO:0000313" key="4">
    <source>
        <dbReference type="Proteomes" id="UP000321223"/>
    </source>
</evidence>
<dbReference type="Gene3D" id="3.40.50.11970">
    <property type="match status" value="1"/>
</dbReference>
<feature type="domain" description="Tryptophan-rich" evidence="2">
    <location>
        <begin position="2823"/>
        <end position="2905"/>
    </location>
</feature>
<dbReference type="Pfam" id="PF04151">
    <property type="entry name" value="PPC"/>
    <property type="match status" value="3"/>
</dbReference>
<feature type="domain" description="Peptidase C-terminal archaeal/bacterial" evidence="1">
    <location>
        <begin position="1239"/>
        <end position="1305"/>
    </location>
</feature>
<evidence type="ECO:0000313" key="3">
    <source>
        <dbReference type="EMBL" id="GCA94256.1"/>
    </source>
</evidence>
<dbReference type="InterPro" id="IPR026444">
    <property type="entry name" value="Secre_tail"/>
</dbReference>
<comment type="caution">
    <text evidence="3">The sequence shown here is derived from an EMBL/GenBank/DDBJ whole genome shotgun (WGS) entry which is preliminary data.</text>
</comment>
<evidence type="ECO:0000259" key="1">
    <source>
        <dbReference type="Pfam" id="PF04151"/>
    </source>
</evidence>
<dbReference type="PANTHER" id="PTHR37835:SF1">
    <property type="entry name" value="ALPHA-CLOSTRIPAIN"/>
    <property type="match status" value="1"/>
</dbReference>
<proteinExistence type="predicted"/>
<dbReference type="NCBIfam" id="TIGR04183">
    <property type="entry name" value="Por_Secre_tail"/>
    <property type="match status" value="1"/>
</dbReference>
<evidence type="ECO:0000259" key="2">
    <source>
        <dbReference type="Pfam" id="PF07483"/>
    </source>
</evidence>
<gene>
    <name evidence="3" type="ORF">MAE30S32_29080</name>
</gene>
<dbReference type="InterPro" id="IPR007280">
    <property type="entry name" value="Peptidase_C_arc/bac"/>
</dbReference>
<dbReference type="Proteomes" id="UP000321223">
    <property type="component" value="Unassembled WGS sequence"/>
</dbReference>
<dbReference type="Gene3D" id="2.60.120.380">
    <property type="match status" value="15"/>
</dbReference>
<organism evidence="3 4">
    <name type="scientific">Microcystis aeruginosa 11-30S32</name>
    <dbReference type="NCBI Taxonomy" id="2358142"/>
    <lineage>
        <taxon>Bacteria</taxon>
        <taxon>Bacillati</taxon>
        <taxon>Cyanobacteriota</taxon>
        <taxon>Cyanophyceae</taxon>
        <taxon>Oscillatoriophycideae</taxon>
        <taxon>Chroococcales</taxon>
        <taxon>Microcystaceae</taxon>
        <taxon>Microcystis</taxon>
    </lineage>
</organism>
<feature type="domain" description="Peptidase C-terminal archaeal/bacterial" evidence="1">
    <location>
        <begin position="1114"/>
        <end position="1181"/>
    </location>
</feature>
<dbReference type="PANTHER" id="PTHR37835">
    <property type="entry name" value="ALPHA-CLOSTRIPAIN"/>
    <property type="match status" value="1"/>
</dbReference>
<dbReference type="EMBL" id="BHVU01000183">
    <property type="protein sequence ID" value="GCA94256.1"/>
    <property type="molecule type" value="Genomic_DNA"/>
</dbReference>
<dbReference type="RefSeq" id="WP_147071696.1">
    <property type="nucleotide sequence ID" value="NZ_BHVU01000183.1"/>
</dbReference>
<dbReference type="Pfam" id="PF03415">
    <property type="entry name" value="Peptidase_C11"/>
    <property type="match status" value="1"/>
</dbReference>
<sequence length="2905" mass="321031">MMESDDRHEHNVLVFPTLEAAIAQAQGLLANFVSDISLSSKIDLVFGTQVDSSAAKSLITELAAEGSTALPKIEVRSASEINGANAAFAGASYTIYLSWEFLTENAGNVSAITAVLLEEIGHAIDFRLNASDTLGDEGELFSALVRGVVLNEGEWQRIKGEDDSAVVTIDGETIKIEQNNDSYEPNDTRQTAKDFGIITANQQWNNLVITKTDLYWFKFQLTKTGSNNTSVEVVSQASGLSTVIELYDSQGNLLEGNYYNSQISLANKPAGVYYVKAIANSGVFSYFYYDQGVYSLKINIPDPTEPPYGDQFEPNDTRQTAKDFGTITTTQQWDNLVITKTDQDWFKFQLTQPGYVNTSLEVVSQVSGLSTVIELYDSQGNLWEENYYNSQISLANKPAGVYYVKAIANSGDFSYYYYDKGNYSFKINIPDPTAPPYGDQFEPNDTRQTAKDLGVITTTQQWDNLVVTKADQDWLKFQLNTPGTGNNYLEINADPAGLSVVFDLYDAQGNLLTYNPASKISLAGKSAGVYYVKIRAFEDFNYFYRDLGKYSFNINAPDPNAHSSDNFEPNDTRQTATDLGTITGLRQYNNLSFISGDNDWFKFQITETATNNNYLEFVPNVSENSWSIYGGNFALYDSQGNWLKSSDISYTYWGNSSKISLEGLSAGTYYAQIASYSLTNDYKLNINAPGQTIVIPTDAFESNNSRENAKNLGDILGVFKQDNLSITSVDEDWFKFQLTDTGIKGNNLRISFNDKLGDLDLYLYDQNGTLIKKSETNSDLEQIDLNGIATGTYYAKILGYQGATNPNYTLSIKAPSKDIYENNNGSETASDLTQLTGLKVIENLSIHNKTDVDWLKISLVHPCQANHYLQIDFNSTLGDLDLELYNLNNLATPILFSKTTGNSEKINLDGYQVGTYLLKIYGYLGATNPNYTLTLNVPETITKDKFEDNNTKNTATDLTPLGKNQTQSLLTLISPTNNLSIDQPGDQDWFKFAIVETARTNHYAEINFDYTIGDLDLALYNATDTKAIRTSSVIGNLERISLANLSPGDYYLQVLGYKNATNSNYSLSIDAPWKVTEYNPDGSESNNTLAQATDLGNLTSLLTKSNLSIHNTTDVDWFKFSVSTKGKLNNSVGITFDNTRGDLDLELYDSEGKLLQRSKTRSSQETISLANLTPGSYYVKVLGYNGATNPNYSLSINPPAGIAGDWAETNDSQTKAYNLRTVSGLKTWDSLSLHIPDREDWFKFNLENPGQAGNSARIDFDHTLGDLDLYLYDQNGTLKGSSETNQNFESVDLKNLTSGTYFLKIVGHNHATNSSYFLSLNAPTGILSDWAEGETGNNSKNTAYDLKELQSSSSFADLSIHTAGDEDWFKFSTFDQGKASSTVSLEFDNSKGDLSLLIIAPNGQQYTSASNSNRERVSLEGLPQGTYYVKVFGATNTTINPNYSLIIDAPKKAEKDWIDKANANDTQVTAYDLRDLKGSVSLEGLSIDSNSEQDWFTFNLTQAPLKGQFVRIDFDNSEGDLALQLIDPDNNTVNVNTSNDFEEISLAGKKQGKYFVKVVGITGVTNPSYTLSIDGTQIPEADSLEPGNETPLQAYDLKDLNTGSRRLYSALVGGNFGYAIGIAESNTNRIYQNMISNGITPIVNINYVRSVTGGSAPYYTSSSSYYSPYYTSSSSYYSPYYTSSSSYYSPYYSSYYYSSSIINNFNNNFNGVKDIYNILGSVGLTGNDYSRWKDDYFSRMGWNDRGNYTIGNNSYRNSSSYRSSSNSSFAAVKSWWEGLYPGSRNVEDGTLSSLSIHSSTDQDWFKFELSSDGQEGQNSIIDFDHNQGNLQLELYEAFNPNTTTQNDYQKYLVDKVNGNGDTEEISLSGLAKGSYYVRVTGVNGSTNPYYNLTLNTPTQLTQTEDFTEPNNSNSSPYDLRTVEGSLAVVGLSIHNTTDQDWFQFTTKGIGKTDHKVRIDFSDSQGDLDLILYNQNNQEIARSQTQGDFEEISLNGLAAGTYKVQVFGYSEATNPDYTLSLFTPQITFAPDDLEPNDNDNFTNATKLNLINGVNSLSATIHDNDQDCFKFTTTAKGTDANSISIQFDHSQGDLQLELYQDQVDHFTKIGSSLGINNTESISLKDLNPGTYYAKVYGNNNATNSYQLYLNAPVNSNTGQPQNDWTVMVYMTASDLAKYALADINEMEYAASLFPNTVKFSVLWDQSSSQQTYSTPGNSAWGDTGRAIIRPDNNNPNLLSIQDRFDPALNPIVTPFERIGEKNTGAPQTLIDFVKWTAQNAPAKNYTLVMWDHGGGDLGGFNRDNEGDSSNALADRMFTNELSYALNTVKNSGIEFNLVAFDACLMSMAEVGYTLKDYTDILVASEETEGSNGYDYTSAFSVLQLNPDQVDADTVASNIISSYQTQYQGDQKREDTHSASDLTQLSNLTSKLKTFTNAAISITNSATWEAILNARNTATGFNGGIYRDLGQFLDAIANSTSSAITETFKNAAKDAYLALQELILAKTSDRRNSQGLSIYFPNNSSTIDSSYLTRNQAFLSATGWTEFLNNFGSYTSSDSLASDWAESNNVSARAYNFNTLIGDGHQFTGLSLHDLSDEDWYRFTTNATATTGDKVAITYDKTKNLSFLLRYTDANGQIKEKTATSTSTGQEISLVGLPQGEYRIQVKANGSIIPEYSLTINAPGTPSDGKDWARGNNQSYKAEDLGVITAKTQFAGLQVDTLQPDWFEFELPKVNTDQITPVQVTINLIGNQTIKTELFNFENLTTSVAVKTGTGKLELTTPKPQPGQKYQLKISQPNGQNAVAYSLLFDPTFEPNYNQIEAFGNTKLVKDTTNKLYTQIGNNNPIAIKNGATKITTNTYPGWQILAAETVNGINQVLLKNTSQNLLYVWNLDSNWNWQSSQGGWGLN</sequence>
<feature type="non-terminal residue" evidence="3">
    <location>
        <position position="2905"/>
    </location>
</feature>
<accession>A0A510PKC0</accession>
<protein>
    <submittedName>
        <fullName evidence="3">Peptidase C11</fullName>
    </submittedName>
</protein>
<dbReference type="Pfam" id="PF07483">
    <property type="entry name" value="W_rich_C"/>
    <property type="match status" value="1"/>
</dbReference>